<dbReference type="GO" id="GO:0005524">
    <property type="term" value="F:ATP binding"/>
    <property type="evidence" value="ECO:0007669"/>
    <property type="project" value="UniProtKB-UniRule"/>
</dbReference>
<evidence type="ECO:0000256" key="1">
    <source>
        <dbReference type="ARBA" id="ARBA00022741"/>
    </source>
</evidence>
<keyword evidence="1 3" id="KW-0547">Nucleotide-binding</keyword>
<dbReference type="STRING" id="6186.A0A183JTX9"/>
<protein>
    <submittedName>
        <fullName evidence="7">Protein kinase domain-containing protein</fullName>
    </submittedName>
</protein>
<feature type="binding site" evidence="3">
    <location>
        <position position="37"/>
    </location>
    <ligand>
        <name>ATP</name>
        <dbReference type="ChEBI" id="CHEBI:30616"/>
    </ligand>
</feature>
<dbReference type="PANTHER" id="PTHR24418">
    <property type="entry name" value="TYROSINE-PROTEIN KINASE"/>
    <property type="match status" value="1"/>
</dbReference>
<dbReference type="Pfam" id="PF07714">
    <property type="entry name" value="PK_Tyr_Ser-Thr"/>
    <property type="match status" value="1"/>
</dbReference>
<evidence type="ECO:0000259" key="4">
    <source>
        <dbReference type="PROSITE" id="PS50011"/>
    </source>
</evidence>
<dbReference type="WBParaSite" id="SCUD_0000616901-mRNA-1">
    <property type="protein sequence ID" value="SCUD_0000616901-mRNA-1"/>
    <property type="gene ID" value="SCUD_0000616901"/>
</dbReference>
<proteinExistence type="predicted"/>
<organism evidence="7">
    <name type="scientific">Schistosoma curassoni</name>
    <dbReference type="NCBI Taxonomy" id="6186"/>
    <lineage>
        <taxon>Eukaryota</taxon>
        <taxon>Metazoa</taxon>
        <taxon>Spiralia</taxon>
        <taxon>Lophotrochozoa</taxon>
        <taxon>Platyhelminthes</taxon>
        <taxon>Trematoda</taxon>
        <taxon>Digenea</taxon>
        <taxon>Strigeidida</taxon>
        <taxon>Schistosomatoidea</taxon>
        <taxon>Schistosomatidae</taxon>
        <taxon>Schistosoma</taxon>
    </lineage>
</organism>
<dbReference type="InterPro" id="IPR020635">
    <property type="entry name" value="Tyr_kinase_cat_dom"/>
</dbReference>
<feature type="domain" description="Protein kinase" evidence="4">
    <location>
        <begin position="6"/>
        <end position="105"/>
    </location>
</feature>
<dbReference type="EMBL" id="UZAK01012422">
    <property type="protein sequence ID" value="VDP01440.1"/>
    <property type="molecule type" value="Genomic_DNA"/>
</dbReference>
<keyword evidence="6" id="KW-1185">Reference proteome</keyword>
<dbReference type="SMART" id="SM00219">
    <property type="entry name" value="TyrKc"/>
    <property type="match status" value="1"/>
</dbReference>
<dbReference type="InterPro" id="IPR011009">
    <property type="entry name" value="Kinase-like_dom_sf"/>
</dbReference>
<keyword evidence="2 3" id="KW-0067">ATP-binding</keyword>
<evidence type="ECO:0000256" key="2">
    <source>
        <dbReference type="ARBA" id="ARBA00022840"/>
    </source>
</evidence>
<evidence type="ECO:0000313" key="5">
    <source>
        <dbReference type="EMBL" id="VDP01440.1"/>
    </source>
</evidence>
<gene>
    <name evidence="5" type="ORF">SCUD_LOCUS6171</name>
</gene>
<dbReference type="Gene3D" id="3.30.200.20">
    <property type="entry name" value="Phosphorylase Kinase, domain 1"/>
    <property type="match status" value="1"/>
</dbReference>
<dbReference type="Proteomes" id="UP000279833">
    <property type="component" value="Unassembled WGS sequence"/>
</dbReference>
<dbReference type="PROSITE" id="PS00107">
    <property type="entry name" value="PROTEIN_KINASE_ATP"/>
    <property type="match status" value="1"/>
</dbReference>
<evidence type="ECO:0000256" key="3">
    <source>
        <dbReference type="PROSITE-ProRule" id="PRU10141"/>
    </source>
</evidence>
<evidence type="ECO:0000313" key="6">
    <source>
        <dbReference type="Proteomes" id="UP000279833"/>
    </source>
</evidence>
<dbReference type="SUPFAM" id="SSF56112">
    <property type="entry name" value="Protein kinase-like (PK-like)"/>
    <property type="match status" value="1"/>
</dbReference>
<reference evidence="7" key="1">
    <citation type="submission" date="2016-06" db="UniProtKB">
        <authorList>
            <consortium name="WormBaseParasite"/>
        </authorList>
    </citation>
    <scope>IDENTIFICATION</scope>
</reference>
<reference evidence="5 6" key="2">
    <citation type="submission" date="2018-11" db="EMBL/GenBank/DDBJ databases">
        <authorList>
            <consortium name="Pathogen Informatics"/>
        </authorList>
    </citation>
    <scope>NUCLEOTIDE SEQUENCE [LARGE SCALE GENOMIC DNA]</scope>
    <source>
        <strain evidence="5">Dakar</strain>
        <strain evidence="6">Dakar, Senegal</strain>
    </source>
</reference>
<dbReference type="InterPro" id="IPR050198">
    <property type="entry name" value="Non-receptor_tyrosine_kinases"/>
</dbReference>
<dbReference type="AlphaFoldDB" id="A0A183JTX9"/>
<dbReference type="InterPro" id="IPR017441">
    <property type="entry name" value="Protein_kinase_ATP_BS"/>
</dbReference>
<dbReference type="PROSITE" id="PS50011">
    <property type="entry name" value="PROTEIN_KINASE_DOM"/>
    <property type="match status" value="1"/>
</dbReference>
<evidence type="ECO:0000313" key="7">
    <source>
        <dbReference type="WBParaSite" id="SCUD_0000616901-mRNA-1"/>
    </source>
</evidence>
<accession>A0A183JTX9</accession>
<dbReference type="InterPro" id="IPR001245">
    <property type="entry name" value="Ser-Thr/Tyr_kinase_cat_dom"/>
</dbReference>
<dbReference type="GO" id="GO:0004713">
    <property type="term" value="F:protein tyrosine kinase activity"/>
    <property type="evidence" value="ECO:0007669"/>
    <property type="project" value="InterPro"/>
</dbReference>
<sequence length="105" mass="11783">MPAENIVLNRRVGQGTFGLVFGGEAKKIDLWEAVAVKVINEKATYEGKIDFLSEAKLMRSLNHPNVVRLIGISLNPKASLYLIMELMLLGDLKTYLLSRRILAQR</sequence>
<name>A0A183JTX9_9TREM</name>
<dbReference type="InterPro" id="IPR000719">
    <property type="entry name" value="Prot_kinase_dom"/>
</dbReference>